<dbReference type="OMA" id="FKVIVYH"/>
<organism evidence="2 3">
    <name type="scientific">Folsomia candida</name>
    <name type="common">Springtail</name>
    <dbReference type="NCBI Taxonomy" id="158441"/>
    <lineage>
        <taxon>Eukaryota</taxon>
        <taxon>Metazoa</taxon>
        <taxon>Ecdysozoa</taxon>
        <taxon>Arthropoda</taxon>
        <taxon>Hexapoda</taxon>
        <taxon>Collembola</taxon>
        <taxon>Entomobryomorpha</taxon>
        <taxon>Isotomoidea</taxon>
        <taxon>Isotomidae</taxon>
        <taxon>Proisotominae</taxon>
        <taxon>Folsomia</taxon>
    </lineage>
</organism>
<dbReference type="OrthoDB" id="6784356at2759"/>
<gene>
    <name evidence="2" type="ORF">Fcan01_11336</name>
</gene>
<feature type="region of interest" description="Disordered" evidence="1">
    <location>
        <begin position="360"/>
        <end position="402"/>
    </location>
</feature>
<evidence type="ECO:0000313" key="3">
    <source>
        <dbReference type="Proteomes" id="UP000198287"/>
    </source>
</evidence>
<protein>
    <recommendedName>
        <fullName evidence="4">DUF4806 domain-containing protein</fullName>
    </recommendedName>
</protein>
<comment type="caution">
    <text evidence="2">The sequence shown here is derived from an EMBL/GenBank/DDBJ whole genome shotgun (WGS) entry which is preliminary data.</text>
</comment>
<evidence type="ECO:0000256" key="1">
    <source>
        <dbReference type="SAM" id="MobiDB-lite"/>
    </source>
</evidence>
<dbReference type="Proteomes" id="UP000198287">
    <property type="component" value="Unassembled WGS sequence"/>
</dbReference>
<evidence type="ECO:0008006" key="4">
    <source>
        <dbReference type="Google" id="ProtNLM"/>
    </source>
</evidence>
<sequence>MRKTVVGKRRILQRAKQEFKKVSINTFRQPPPPTLIQPAIVLEYHGGQETYNISGSSASESFDDITPEFSSDDSDQAEVIQPPPDASATSILENLKSWAFEHSVNHTQLTALLKILKVHDCFSIFPADSRTLIKQLDICVPTEIVPPGEYVHFGLTPYVRQILQLRPNLTSLQLQVNIDGLQIYKSCQLAFWPILGYFCGLECKPSVIGAYCGSKKPESVDNYLQKFILSSEVIILIGYKYQNLRSLFTEPCSSKLIQIFVAGEPDYELSKISTTDILYKCQLPRMFYIVEMTDAGTAWVAIVPRSYFHEGKSAWPKGKDAATIVKSRKPPKQTYPRYDARILHAYETYDEARKKIVAAEQTSDLSGAENNDLPNKRARIRQPPMPAGSDGDSDDSQNERVVKKAKVVRPIGSSNVNSADMSTLPPMPLLNLPEAEHIGPDADLPAGGQTSSFGDGGGTSSLLNEDTPPAINTVVPAPLRVDVEYNQVSHNAIGGLEWTISDTSTPIFVTNIQAEQWNKLLQDVSNIKITLNNIDKKLDNILTKDSAPKGPPIIKNPFEKLDEFTTFDESLLNNDELQLKLKCHLVRGVGGKVPEVVSGMLKKLFTDKLALDISLKGYKGNYNFSATVSFKVMSDSAMDKIPDVTEKEISKAMISWFQHASDRLKTKKNSSA</sequence>
<dbReference type="PANTHER" id="PTHR34153">
    <property type="entry name" value="SI:CH211-262H13.3-RELATED-RELATED"/>
    <property type="match status" value="1"/>
</dbReference>
<keyword evidence="3" id="KW-1185">Reference proteome</keyword>
<reference evidence="2 3" key="1">
    <citation type="submission" date="2015-12" db="EMBL/GenBank/DDBJ databases">
        <title>The genome of Folsomia candida.</title>
        <authorList>
            <person name="Faddeeva A."/>
            <person name="Derks M.F."/>
            <person name="Anvar Y."/>
            <person name="Smit S."/>
            <person name="Van Straalen N."/>
            <person name="Roelofs D."/>
        </authorList>
    </citation>
    <scope>NUCLEOTIDE SEQUENCE [LARGE SCALE GENOMIC DNA]</scope>
    <source>
        <strain evidence="2 3">VU population</strain>
        <tissue evidence="2">Whole body</tissue>
    </source>
</reference>
<name>A0A226E8Y0_FOLCA</name>
<dbReference type="PANTHER" id="PTHR34153:SF2">
    <property type="entry name" value="SI:CH211-262H13.3-RELATED"/>
    <property type="match status" value="1"/>
</dbReference>
<proteinExistence type="predicted"/>
<evidence type="ECO:0000313" key="2">
    <source>
        <dbReference type="EMBL" id="OXA54015.1"/>
    </source>
</evidence>
<accession>A0A226E8Y0</accession>
<feature type="compositionally biased region" description="Polar residues" evidence="1">
    <location>
        <begin position="360"/>
        <end position="373"/>
    </location>
</feature>
<dbReference type="EMBL" id="LNIX01000005">
    <property type="protein sequence ID" value="OXA54015.1"/>
    <property type="molecule type" value="Genomic_DNA"/>
</dbReference>
<dbReference type="AlphaFoldDB" id="A0A226E8Y0"/>